<dbReference type="Proteomes" id="UP001315967">
    <property type="component" value="Chromosome"/>
</dbReference>
<feature type="active site" description="Nucleophile" evidence="5">
    <location>
        <position position="39"/>
    </location>
</feature>
<dbReference type="InterPro" id="IPR032819">
    <property type="entry name" value="TruB_C"/>
</dbReference>
<comment type="similarity">
    <text evidence="2 5">Belongs to the pseudouridine synthase TruB family. Type 1 subfamily.</text>
</comment>
<dbReference type="GO" id="GO:0160148">
    <property type="term" value="F:tRNA pseudouridine(55) synthase activity"/>
    <property type="evidence" value="ECO:0007669"/>
    <property type="project" value="UniProtKB-EC"/>
</dbReference>
<keyword evidence="4 5" id="KW-0413">Isomerase</keyword>
<dbReference type="RefSeq" id="WP_313794122.1">
    <property type="nucleotide sequence ID" value="NZ_CP102453.1"/>
</dbReference>
<evidence type="ECO:0000256" key="3">
    <source>
        <dbReference type="ARBA" id="ARBA00022694"/>
    </source>
</evidence>
<protein>
    <recommendedName>
        <fullName evidence="5">tRNA pseudouridine synthase B</fullName>
        <ecNumber evidence="5">5.4.99.25</ecNumber>
    </recommendedName>
    <alternativeName>
        <fullName evidence="5">tRNA pseudouridine(55) synthase</fullName>
        <shortName evidence="5">Psi55 synthase</shortName>
    </alternativeName>
    <alternativeName>
        <fullName evidence="5">tRNA pseudouridylate synthase</fullName>
    </alternativeName>
    <alternativeName>
        <fullName evidence="5">tRNA-uridine isomerase</fullName>
    </alternativeName>
</protein>
<evidence type="ECO:0000259" key="6">
    <source>
        <dbReference type="Pfam" id="PF01509"/>
    </source>
</evidence>
<evidence type="ECO:0000259" key="7">
    <source>
        <dbReference type="Pfam" id="PF16198"/>
    </source>
</evidence>
<feature type="domain" description="Pseudouridine synthase II N-terminal" evidence="6">
    <location>
        <begin position="24"/>
        <end position="180"/>
    </location>
</feature>
<keyword evidence="9" id="KW-1185">Reference proteome</keyword>
<dbReference type="SUPFAM" id="SSF55120">
    <property type="entry name" value="Pseudouridine synthase"/>
    <property type="match status" value="1"/>
</dbReference>
<accession>A0ABY5P7B1</accession>
<evidence type="ECO:0000313" key="8">
    <source>
        <dbReference type="EMBL" id="UUX34622.1"/>
    </source>
</evidence>
<dbReference type="EC" id="5.4.99.25" evidence="5"/>
<reference evidence="8 9" key="1">
    <citation type="submission" date="2022-08" db="EMBL/GenBank/DDBJ databases">
        <title>Aerococcaceae sp. nov isolated from spoiled eye mask.</title>
        <authorList>
            <person name="Zhou G."/>
            <person name="Xie X.-B."/>
            <person name="Shi Q.-S."/>
            <person name="Wang Y.-S."/>
            <person name="Wen X."/>
            <person name="Peng H."/>
            <person name="Yang X.-J."/>
            <person name="Tao H.-B."/>
            <person name="Huang X.-M."/>
        </authorList>
    </citation>
    <scope>NUCLEOTIDE SEQUENCE [LARGE SCALE GENOMIC DNA]</scope>
    <source>
        <strain evidence="9">DM20194951</strain>
    </source>
</reference>
<keyword evidence="3 5" id="KW-0819">tRNA processing</keyword>
<comment type="catalytic activity">
    <reaction evidence="1 5">
        <text>uridine(55) in tRNA = pseudouridine(55) in tRNA</text>
        <dbReference type="Rhea" id="RHEA:42532"/>
        <dbReference type="Rhea" id="RHEA-COMP:10101"/>
        <dbReference type="Rhea" id="RHEA-COMP:10102"/>
        <dbReference type="ChEBI" id="CHEBI:65314"/>
        <dbReference type="ChEBI" id="CHEBI:65315"/>
        <dbReference type="EC" id="5.4.99.25"/>
    </reaction>
</comment>
<evidence type="ECO:0000256" key="1">
    <source>
        <dbReference type="ARBA" id="ARBA00000385"/>
    </source>
</evidence>
<evidence type="ECO:0000256" key="4">
    <source>
        <dbReference type="ARBA" id="ARBA00023235"/>
    </source>
</evidence>
<dbReference type="HAMAP" id="MF_01080">
    <property type="entry name" value="TruB_bact"/>
    <property type="match status" value="1"/>
</dbReference>
<dbReference type="PANTHER" id="PTHR13767:SF2">
    <property type="entry name" value="PSEUDOURIDYLATE SYNTHASE TRUB1"/>
    <property type="match status" value="1"/>
</dbReference>
<comment type="function">
    <text evidence="5">Responsible for synthesis of pseudouridine from uracil-55 in the psi GC loop of transfer RNAs.</text>
</comment>
<dbReference type="Pfam" id="PF01509">
    <property type="entry name" value="TruB_N"/>
    <property type="match status" value="1"/>
</dbReference>
<evidence type="ECO:0000313" key="9">
    <source>
        <dbReference type="Proteomes" id="UP001315967"/>
    </source>
</evidence>
<proteinExistence type="inferred from homology"/>
<dbReference type="InterPro" id="IPR014780">
    <property type="entry name" value="tRNA_psdUridine_synth_TruB"/>
</dbReference>
<gene>
    <name evidence="5 8" type="primary">truB</name>
    <name evidence="8" type="ORF">NRE15_02935</name>
</gene>
<dbReference type="CDD" id="cd02573">
    <property type="entry name" value="PseudoU_synth_EcTruB"/>
    <property type="match status" value="1"/>
</dbReference>
<name>A0ABY5P7B1_9LACT</name>
<dbReference type="NCBIfam" id="TIGR00431">
    <property type="entry name" value="TruB"/>
    <property type="match status" value="1"/>
</dbReference>
<dbReference type="InterPro" id="IPR020103">
    <property type="entry name" value="PsdUridine_synth_cat_dom_sf"/>
</dbReference>
<dbReference type="Gene3D" id="3.30.2350.10">
    <property type="entry name" value="Pseudouridine synthase"/>
    <property type="match status" value="1"/>
</dbReference>
<organism evidence="8 9">
    <name type="scientific">Fundicoccus culcitae</name>
    <dbReference type="NCBI Taxonomy" id="2969821"/>
    <lineage>
        <taxon>Bacteria</taxon>
        <taxon>Bacillati</taxon>
        <taxon>Bacillota</taxon>
        <taxon>Bacilli</taxon>
        <taxon>Lactobacillales</taxon>
        <taxon>Aerococcaceae</taxon>
        <taxon>Fundicoccus</taxon>
    </lineage>
</organism>
<evidence type="ECO:0000256" key="5">
    <source>
        <dbReference type="HAMAP-Rule" id="MF_01080"/>
    </source>
</evidence>
<evidence type="ECO:0000256" key="2">
    <source>
        <dbReference type="ARBA" id="ARBA00005642"/>
    </source>
</evidence>
<dbReference type="Pfam" id="PF16198">
    <property type="entry name" value="TruB_C_2"/>
    <property type="match status" value="1"/>
</dbReference>
<dbReference type="EMBL" id="CP102453">
    <property type="protein sequence ID" value="UUX34622.1"/>
    <property type="molecule type" value="Genomic_DNA"/>
</dbReference>
<dbReference type="PANTHER" id="PTHR13767">
    <property type="entry name" value="TRNA-PSEUDOURIDINE SYNTHASE"/>
    <property type="match status" value="1"/>
</dbReference>
<dbReference type="InterPro" id="IPR002501">
    <property type="entry name" value="PsdUridine_synth_N"/>
</dbReference>
<sequence length="310" mass="35359">MLNGVIPIWKEKGLTSHDVVFKLRKILKQKRIGHTGTLDPQVEGVLLVCLGEGTKLVELLMDGEKTYVGEITLGQATETEDRYGAIIATKRVQPMVEQTIIDATMEQFKGWINQIPPYYSAVKVQGKKLYEYARAGIEVERPSRQVFIHAFERTSEINYDEQKGIQSWTFEVICGKGTYVRTLAVDLGKQLGYPAHMSALTRKATGGFDEADAVTLGEVQQAMDENQIDRFIFPIEALLRNFPTIDLSQEEYHDVRHGKVLAEDYFGKENLLHEITVLCYRNKVVALYQPHPNKEHLIKPYRMFTHTINE</sequence>
<feature type="domain" description="tRNA pseudouridylate synthase B C-terminal" evidence="7">
    <location>
        <begin position="181"/>
        <end position="239"/>
    </location>
</feature>